<comment type="subcellular location">
    <subcellularLocation>
        <location evidence="1">Membrane</location>
    </subcellularLocation>
</comment>
<evidence type="ECO:0000256" key="5">
    <source>
        <dbReference type="ARBA" id="ARBA00023136"/>
    </source>
</evidence>
<evidence type="ECO:0000313" key="7">
    <source>
        <dbReference type="EMBL" id="GFE53326.1"/>
    </source>
</evidence>
<dbReference type="InterPro" id="IPR044890">
    <property type="entry name" value="TMEM14_sf"/>
</dbReference>
<dbReference type="Pfam" id="PF03647">
    <property type="entry name" value="Tmemb_14"/>
    <property type="match status" value="1"/>
</dbReference>
<dbReference type="Proteomes" id="UP001057455">
    <property type="component" value="Unassembled WGS sequence"/>
</dbReference>
<feature type="transmembrane region" description="Helical" evidence="6">
    <location>
        <begin position="33"/>
        <end position="51"/>
    </location>
</feature>
<name>A0A9W5T957_BABOV</name>
<comment type="similarity">
    <text evidence="2">Belongs to the TMEM14 family.</text>
</comment>
<keyword evidence="3 6" id="KW-0812">Transmembrane</keyword>
<evidence type="ECO:0000256" key="6">
    <source>
        <dbReference type="SAM" id="Phobius"/>
    </source>
</evidence>
<evidence type="ECO:0000313" key="8">
    <source>
        <dbReference type="Proteomes" id="UP001057455"/>
    </source>
</evidence>
<dbReference type="AlphaFoldDB" id="A0A9W5T957"/>
<organism evidence="7 8">
    <name type="scientific">Babesia ovis</name>
    <dbReference type="NCBI Taxonomy" id="5869"/>
    <lineage>
        <taxon>Eukaryota</taxon>
        <taxon>Sar</taxon>
        <taxon>Alveolata</taxon>
        <taxon>Apicomplexa</taxon>
        <taxon>Aconoidasida</taxon>
        <taxon>Piroplasmida</taxon>
        <taxon>Babesiidae</taxon>
        <taxon>Babesia</taxon>
    </lineage>
</organism>
<keyword evidence="5 6" id="KW-0472">Membrane</keyword>
<evidence type="ECO:0000256" key="4">
    <source>
        <dbReference type="ARBA" id="ARBA00022989"/>
    </source>
</evidence>
<dbReference type="InterPro" id="IPR005349">
    <property type="entry name" value="TMEM14"/>
</dbReference>
<feature type="transmembrane region" description="Helical" evidence="6">
    <location>
        <begin position="58"/>
        <end position="79"/>
    </location>
</feature>
<dbReference type="Gene3D" id="1.10.10.1740">
    <property type="entry name" value="Transmembrane protein 14-like"/>
    <property type="match status" value="1"/>
</dbReference>
<proteinExistence type="inferred from homology"/>
<gene>
    <name evidence="7" type="ORF">BaOVIS_007300</name>
</gene>
<dbReference type="OrthoDB" id="365730at2759"/>
<evidence type="ECO:0000256" key="3">
    <source>
        <dbReference type="ARBA" id="ARBA00022692"/>
    </source>
</evidence>
<reference evidence="7" key="1">
    <citation type="submission" date="2019-12" db="EMBL/GenBank/DDBJ databases">
        <title>Genome sequence of Babesia ovis.</title>
        <authorList>
            <person name="Yamagishi J."/>
            <person name="Sevinc F."/>
            <person name="Xuan X."/>
        </authorList>
    </citation>
    <scope>NUCLEOTIDE SEQUENCE</scope>
    <source>
        <strain evidence="7">Selcuk</strain>
    </source>
</reference>
<protein>
    <submittedName>
        <fullName evidence="7">Monovalent cation H+ antiporter subunit B, putative</fullName>
    </submittedName>
</protein>
<keyword evidence="8" id="KW-1185">Reference proteome</keyword>
<dbReference type="GO" id="GO:0016020">
    <property type="term" value="C:membrane"/>
    <property type="evidence" value="ECO:0007669"/>
    <property type="project" value="UniProtKB-SubCell"/>
</dbReference>
<feature type="transmembrane region" description="Helical" evidence="6">
    <location>
        <begin position="91"/>
        <end position="111"/>
    </location>
</feature>
<dbReference type="EMBL" id="BLIY01000006">
    <property type="protein sequence ID" value="GFE53326.1"/>
    <property type="molecule type" value="Genomic_DNA"/>
</dbReference>
<sequence length="127" mass="13299">MMGLLAVPALLSSGFFVGGGVYAYVAKRSLVSLIVASAFSGMLAGSSYVMMAHPDRCLGYCLAATTSLCALGFGAYRVFQPDQSNVKKRNLGIAIYSVGLGCSCFYLAVLIGKKLWAQPSGLHFKGA</sequence>
<comment type="caution">
    <text evidence="7">The sequence shown here is derived from an EMBL/GenBank/DDBJ whole genome shotgun (WGS) entry which is preliminary data.</text>
</comment>
<keyword evidence="4 6" id="KW-1133">Transmembrane helix</keyword>
<accession>A0A9W5T957</accession>
<evidence type="ECO:0000256" key="2">
    <source>
        <dbReference type="ARBA" id="ARBA00007590"/>
    </source>
</evidence>
<evidence type="ECO:0000256" key="1">
    <source>
        <dbReference type="ARBA" id="ARBA00004370"/>
    </source>
</evidence>